<dbReference type="EMBL" id="CM023487">
    <property type="protein sequence ID" value="KAH6925208.1"/>
    <property type="molecule type" value="Genomic_DNA"/>
</dbReference>
<keyword evidence="2" id="KW-1185">Reference proteome</keyword>
<organism evidence="1 2">
    <name type="scientific">Hyalomma asiaticum</name>
    <name type="common">Tick</name>
    <dbReference type="NCBI Taxonomy" id="266040"/>
    <lineage>
        <taxon>Eukaryota</taxon>
        <taxon>Metazoa</taxon>
        <taxon>Ecdysozoa</taxon>
        <taxon>Arthropoda</taxon>
        <taxon>Chelicerata</taxon>
        <taxon>Arachnida</taxon>
        <taxon>Acari</taxon>
        <taxon>Parasitiformes</taxon>
        <taxon>Ixodida</taxon>
        <taxon>Ixodoidea</taxon>
        <taxon>Ixodidae</taxon>
        <taxon>Hyalomminae</taxon>
        <taxon>Hyalomma</taxon>
    </lineage>
</organism>
<proteinExistence type="predicted"/>
<reference evidence="1" key="1">
    <citation type="submission" date="2020-05" db="EMBL/GenBank/DDBJ databases">
        <title>Large-scale comparative analyses of tick genomes elucidate their genetic diversity and vector capacities.</title>
        <authorList>
            <person name="Jia N."/>
            <person name="Wang J."/>
            <person name="Shi W."/>
            <person name="Du L."/>
            <person name="Sun Y."/>
            <person name="Zhan W."/>
            <person name="Jiang J."/>
            <person name="Wang Q."/>
            <person name="Zhang B."/>
            <person name="Ji P."/>
            <person name="Sakyi L.B."/>
            <person name="Cui X."/>
            <person name="Yuan T."/>
            <person name="Jiang B."/>
            <person name="Yang W."/>
            <person name="Lam T.T.-Y."/>
            <person name="Chang Q."/>
            <person name="Ding S."/>
            <person name="Wang X."/>
            <person name="Zhu J."/>
            <person name="Ruan X."/>
            <person name="Zhao L."/>
            <person name="Wei J."/>
            <person name="Que T."/>
            <person name="Du C."/>
            <person name="Cheng J."/>
            <person name="Dai P."/>
            <person name="Han X."/>
            <person name="Huang E."/>
            <person name="Gao Y."/>
            <person name="Liu J."/>
            <person name="Shao H."/>
            <person name="Ye R."/>
            <person name="Li L."/>
            <person name="Wei W."/>
            <person name="Wang X."/>
            <person name="Wang C."/>
            <person name="Yang T."/>
            <person name="Huo Q."/>
            <person name="Li W."/>
            <person name="Guo W."/>
            <person name="Chen H."/>
            <person name="Zhou L."/>
            <person name="Ni X."/>
            <person name="Tian J."/>
            <person name="Zhou Y."/>
            <person name="Sheng Y."/>
            <person name="Liu T."/>
            <person name="Pan Y."/>
            <person name="Xia L."/>
            <person name="Li J."/>
            <person name="Zhao F."/>
            <person name="Cao W."/>
        </authorList>
    </citation>
    <scope>NUCLEOTIDE SEQUENCE</scope>
    <source>
        <strain evidence="1">Hyas-2018</strain>
    </source>
</reference>
<accession>A0ACB7RRX1</accession>
<sequence length="103" mass="11491">MVDRKPGTLADGTEGKALDFATKRGILTELSQGAKNWKLVKKRSTSKSTISTSLKNKDKVTSADDSSVDRKRLQRATYAGMEDALLEWCRLGTFRKVALRCWP</sequence>
<evidence type="ECO:0000313" key="2">
    <source>
        <dbReference type="Proteomes" id="UP000821845"/>
    </source>
</evidence>
<dbReference type="Proteomes" id="UP000821845">
    <property type="component" value="Chromosome 7"/>
</dbReference>
<protein>
    <submittedName>
        <fullName evidence="1">Uncharacterized protein</fullName>
    </submittedName>
</protein>
<evidence type="ECO:0000313" key="1">
    <source>
        <dbReference type="EMBL" id="KAH6925208.1"/>
    </source>
</evidence>
<name>A0ACB7RRX1_HYAAI</name>
<gene>
    <name evidence="1" type="ORF">HPB50_001652</name>
</gene>
<comment type="caution">
    <text evidence="1">The sequence shown here is derived from an EMBL/GenBank/DDBJ whole genome shotgun (WGS) entry which is preliminary data.</text>
</comment>